<accession>A0A931DQP7</accession>
<keyword evidence="2 5" id="KW-0238">DNA-binding</keyword>
<dbReference type="PROSITE" id="PS01124">
    <property type="entry name" value="HTH_ARAC_FAMILY_2"/>
    <property type="match status" value="1"/>
</dbReference>
<dbReference type="SUPFAM" id="SSF46689">
    <property type="entry name" value="Homeodomain-like"/>
    <property type="match status" value="2"/>
</dbReference>
<dbReference type="InterPro" id="IPR050204">
    <property type="entry name" value="AraC_XylS_family_regulators"/>
</dbReference>
<evidence type="ECO:0000313" key="5">
    <source>
        <dbReference type="EMBL" id="MBG6092247.1"/>
    </source>
</evidence>
<dbReference type="EMBL" id="JADOUA010000001">
    <property type="protein sequence ID" value="MBG6092247.1"/>
    <property type="molecule type" value="Genomic_DNA"/>
</dbReference>
<dbReference type="RefSeq" id="WP_197014458.1">
    <property type="nucleotide sequence ID" value="NZ_BAABES010000012.1"/>
</dbReference>
<name>A0A931DQP7_9ACTN</name>
<dbReference type="GO" id="GO:0003700">
    <property type="term" value="F:DNA-binding transcription factor activity"/>
    <property type="evidence" value="ECO:0007669"/>
    <property type="project" value="InterPro"/>
</dbReference>
<organism evidence="5 6">
    <name type="scientific">Actinomadura viridis</name>
    <dbReference type="NCBI Taxonomy" id="58110"/>
    <lineage>
        <taxon>Bacteria</taxon>
        <taxon>Bacillati</taxon>
        <taxon>Actinomycetota</taxon>
        <taxon>Actinomycetes</taxon>
        <taxon>Streptosporangiales</taxon>
        <taxon>Thermomonosporaceae</taxon>
        <taxon>Actinomadura</taxon>
    </lineage>
</organism>
<keyword evidence="3" id="KW-0804">Transcription</keyword>
<dbReference type="InterPro" id="IPR014710">
    <property type="entry name" value="RmlC-like_jellyroll"/>
</dbReference>
<keyword evidence="1" id="KW-0805">Transcription regulation</keyword>
<evidence type="ECO:0000256" key="2">
    <source>
        <dbReference type="ARBA" id="ARBA00023125"/>
    </source>
</evidence>
<protein>
    <submittedName>
        <fullName evidence="5">AraC-like DNA-binding protein</fullName>
    </submittedName>
</protein>
<feature type="domain" description="HTH araC/xylS-type" evidence="4">
    <location>
        <begin position="175"/>
        <end position="272"/>
    </location>
</feature>
<dbReference type="GO" id="GO:0043565">
    <property type="term" value="F:sequence-specific DNA binding"/>
    <property type="evidence" value="ECO:0007669"/>
    <property type="project" value="InterPro"/>
</dbReference>
<evidence type="ECO:0000313" key="6">
    <source>
        <dbReference type="Proteomes" id="UP000614047"/>
    </source>
</evidence>
<keyword evidence="6" id="KW-1185">Reference proteome</keyword>
<dbReference type="Gene3D" id="1.10.10.60">
    <property type="entry name" value="Homeodomain-like"/>
    <property type="match status" value="1"/>
</dbReference>
<proteinExistence type="predicted"/>
<dbReference type="SMART" id="SM00342">
    <property type="entry name" value="HTH_ARAC"/>
    <property type="match status" value="1"/>
</dbReference>
<dbReference type="Proteomes" id="UP000614047">
    <property type="component" value="Unassembled WGS sequence"/>
</dbReference>
<evidence type="ECO:0000259" key="4">
    <source>
        <dbReference type="PROSITE" id="PS01124"/>
    </source>
</evidence>
<gene>
    <name evidence="5" type="ORF">IW256_006360</name>
</gene>
<dbReference type="SUPFAM" id="SSF51215">
    <property type="entry name" value="Regulatory protein AraC"/>
    <property type="match status" value="1"/>
</dbReference>
<evidence type="ECO:0000256" key="3">
    <source>
        <dbReference type="ARBA" id="ARBA00023163"/>
    </source>
</evidence>
<dbReference type="InterPro" id="IPR037923">
    <property type="entry name" value="HTH-like"/>
</dbReference>
<dbReference type="PANTHER" id="PTHR46796:SF2">
    <property type="entry name" value="TRANSCRIPTIONAL REGULATORY PROTEIN"/>
    <property type="match status" value="1"/>
</dbReference>
<dbReference type="AlphaFoldDB" id="A0A931DQP7"/>
<evidence type="ECO:0000256" key="1">
    <source>
        <dbReference type="ARBA" id="ARBA00023015"/>
    </source>
</evidence>
<dbReference type="InterPro" id="IPR009057">
    <property type="entry name" value="Homeodomain-like_sf"/>
</dbReference>
<dbReference type="Pfam" id="PF02311">
    <property type="entry name" value="AraC_binding"/>
    <property type="match status" value="1"/>
</dbReference>
<sequence>MPDRAVWTRVAGVQGFPLDLLTARIGRRHYAPHAHDEYAIGVCTEGVESIRYRGERHRSGPGGVVVLEPGEPHTGGPADAHGFSYLAFYPAGELLRGVAPYAGARAPHFVDPVIEDDVLAARVRAVHRMLSRPGVEALEGESALLSLLGVLVRRHARGTAVAEPRADPVAAWIARAVSARLADELTGPPGLGEMAADLGVSRYRLLRAFREVMGMPPYAWLAQHRVWRARALLDGGARPAEVATLVGFADQAHLTRWFRRVLGVTPGAYRNSVQDGPRPVPRD</sequence>
<dbReference type="Gene3D" id="2.60.120.10">
    <property type="entry name" value="Jelly Rolls"/>
    <property type="match status" value="1"/>
</dbReference>
<dbReference type="InterPro" id="IPR018060">
    <property type="entry name" value="HTH_AraC"/>
</dbReference>
<dbReference type="InterPro" id="IPR003313">
    <property type="entry name" value="AraC-bd"/>
</dbReference>
<dbReference type="PANTHER" id="PTHR46796">
    <property type="entry name" value="HTH-TYPE TRANSCRIPTIONAL ACTIVATOR RHAS-RELATED"/>
    <property type="match status" value="1"/>
</dbReference>
<dbReference type="Pfam" id="PF12833">
    <property type="entry name" value="HTH_18"/>
    <property type="match status" value="1"/>
</dbReference>
<reference evidence="5" key="1">
    <citation type="submission" date="2020-11" db="EMBL/GenBank/DDBJ databases">
        <title>Sequencing the genomes of 1000 actinobacteria strains.</title>
        <authorList>
            <person name="Klenk H.-P."/>
        </authorList>
    </citation>
    <scope>NUCLEOTIDE SEQUENCE</scope>
    <source>
        <strain evidence="5">DSM 43175</strain>
    </source>
</reference>
<comment type="caution">
    <text evidence="5">The sequence shown here is derived from an EMBL/GenBank/DDBJ whole genome shotgun (WGS) entry which is preliminary data.</text>
</comment>